<dbReference type="RefSeq" id="WP_312507105.1">
    <property type="nucleotide sequence ID" value="NZ_JAXLNX010000003.1"/>
</dbReference>
<evidence type="ECO:0008006" key="3">
    <source>
        <dbReference type="Google" id="ProtNLM"/>
    </source>
</evidence>
<proteinExistence type="predicted"/>
<evidence type="ECO:0000313" key="2">
    <source>
        <dbReference type="Proteomes" id="UP001289615"/>
    </source>
</evidence>
<keyword evidence="2" id="KW-1185">Reference proteome</keyword>
<accession>A0ABU5NN91</accession>
<dbReference type="Proteomes" id="UP001289615">
    <property type="component" value="Unassembled WGS sequence"/>
</dbReference>
<dbReference type="Pfam" id="PF10117">
    <property type="entry name" value="McrBC"/>
    <property type="match status" value="1"/>
</dbReference>
<reference evidence="1 2" key="1">
    <citation type="submission" date="2023-12" db="EMBL/GenBank/DDBJ databases">
        <title>Genome comparison identifies genes involved in endophytic behavior of Lysinibacillus irui and provides insights into its role as a plant-growth promoting bacterium.</title>
        <authorList>
            <person name="Hilario S."/>
            <person name="Matos I."/>
            <person name="Goncalves M.F.M."/>
            <person name="Pardo C.A."/>
            <person name="Santos M.J."/>
        </authorList>
    </citation>
    <scope>NUCLEOTIDE SEQUENCE [LARGE SCALE GENOMIC DNA]</scope>
    <source>
        <strain evidence="1 2">B3</strain>
    </source>
</reference>
<evidence type="ECO:0000313" key="1">
    <source>
        <dbReference type="EMBL" id="MEA0977485.1"/>
    </source>
</evidence>
<protein>
    <recommendedName>
        <fullName evidence="3">Restriction endonuclease</fullName>
    </recommendedName>
</protein>
<sequence>MKNEIILQEFTEQVIPAYYLTNQERCYLKEIASIHNNKPWEQRFYFDELREGLRIRTTSFVGIIELEHLRIIIQPKFDPTFTEVVDMMLFAKGNAKWSERQSIGQAGHNDLFTLLVDLFIEETELLLLKGLKKDYIEEYGNLLQARGRISIRENMVKNFNLPTKIYCVYDELIYDIIENQVILRVLEMLTIVKLPKHLKLHVHKLRTQFEMLTNTFYGNKWPHIVINRLNENYKMSHFFGRMLFEKLFLQDYMKKETNYFAFLVNMNEVFERFVGEILKKYLAHKAFKVVSNKRITNAMLLEGERYRDIIPDIVVYDLNKNTVTVIDTKYKGYDFKRVSTEDIFQLSFYAQHFQTGESYTATIVYPVFKGIDYQTRRVIETNKFSKNCGKIYLQSINIHQTLEWIKKNEEVLLKSLAKNLIGY</sequence>
<gene>
    <name evidence="1" type="ORF">U6C28_14340</name>
</gene>
<dbReference type="PANTHER" id="PTHR38733:SF1">
    <property type="entry name" value="TYPE IV METHYL-DIRECTED RESTRICTION ENZYME ECOKMCRBC"/>
    <property type="match status" value="1"/>
</dbReference>
<organism evidence="1 2">
    <name type="scientific">Lysinibacillus irui</name>
    <dbReference type="NCBI Taxonomy" id="2998077"/>
    <lineage>
        <taxon>Bacteria</taxon>
        <taxon>Bacillati</taxon>
        <taxon>Bacillota</taxon>
        <taxon>Bacilli</taxon>
        <taxon>Bacillales</taxon>
        <taxon>Bacillaceae</taxon>
        <taxon>Lysinibacillus</taxon>
    </lineage>
</organism>
<dbReference type="PANTHER" id="PTHR38733">
    <property type="entry name" value="PROTEIN MCRC"/>
    <property type="match status" value="1"/>
</dbReference>
<comment type="caution">
    <text evidence="1">The sequence shown here is derived from an EMBL/GenBank/DDBJ whole genome shotgun (WGS) entry which is preliminary data.</text>
</comment>
<dbReference type="InterPro" id="IPR019292">
    <property type="entry name" value="McrC"/>
</dbReference>
<dbReference type="EMBL" id="JAXUIA010000012">
    <property type="protein sequence ID" value="MEA0977485.1"/>
    <property type="molecule type" value="Genomic_DNA"/>
</dbReference>
<name>A0ABU5NN91_9BACI</name>